<reference evidence="2 3" key="1">
    <citation type="submission" date="2010-04" db="EMBL/GenBank/DDBJ databases">
        <authorList>
            <person name="Muzny D."/>
            <person name="Qin X."/>
            <person name="Deng J."/>
            <person name="Jiang H."/>
            <person name="Liu Y."/>
            <person name="Qu J."/>
            <person name="Song X.-Z."/>
            <person name="Zhang L."/>
            <person name="Thornton R."/>
            <person name="Coyle M."/>
            <person name="Francisco L."/>
            <person name="Jackson L."/>
            <person name="Javaid M."/>
            <person name="Korchina V."/>
            <person name="Kovar C."/>
            <person name="Mata R."/>
            <person name="Mathew T."/>
            <person name="Ngo R."/>
            <person name="Nguyen L."/>
            <person name="Nguyen N."/>
            <person name="Okwuonu G."/>
            <person name="Ongeri F."/>
            <person name="Pham C."/>
            <person name="Simmons D."/>
            <person name="Wilczek-Boney K."/>
            <person name="Hale W."/>
            <person name="Jakkamsetti A."/>
            <person name="Pham P."/>
            <person name="Ruth R."/>
            <person name="San Lucas F."/>
            <person name="Warren J."/>
            <person name="Zhang J."/>
            <person name="Zhao Z."/>
            <person name="Zhou C."/>
            <person name="Zhu D."/>
            <person name="Lee S."/>
            <person name="Bess C."/>
            <person name="Blankenburg K."/>
            <person name="Forbes L."/>
            <person name="Fu Q."/>
            <person name="Gubbala S."/>
            <person name="Hirani K."/>
            <person name="Jayaseelan J.C."/>
            <person name="Lara F."/>
            <person name="Munidasa M."/>
            <person name="Palculict T."/>
            <person name="Patil S."/>
            <person name="Pu L.-L."/>
            <person name="Saada N."/>
            <person name="Tang L."/>
            <person name="Weissenberger G."/>
            <person name="Zhu Y."/>
            <person name="Hemphill L."/>
            <person name="Shang Y."/>
            <person name="Youmans B."/>
            <person name="Ayvaz T."/>
            <person name="Ross M."/>
            <person name="Santibanez J."/>
            <person name="Aqrawi P."/>
            <person name="Gross S."/>
            <person name="Joshi V."/>
            <person name="Fowler G."/>
            <person name="Nazareth L."/>
            <person name="Reid J."/>
            <person name="Worley K."/>
            <person name="Petrosino J."/>
            <person name="Highlander S."/>
            <person name="Gibbs R."/>
        </authorList>
    </citation>
    <scope>NUCLEOTIDE SEQUENCE [LARGE SCALE GENOMIC DNA]</scope>
    <source>
        <strain evidence="2 3">ATCC BAA-614</strain>
    </source>
</reference>
<organism evidence="2 3">
    <name type="scientific">Mycobacterium parascrofulaceum ATCC BAA-614</name>
    <dbReference type="NCBI Taxonomy" id="525368"/>
    <lineage>
        <taxon>Bacteria</taxon>
        <taxon>Bacillati</taxon>
        <taxon>Actinomycetota</taxon>
        <taxon>Actinomycetes</taxon>
        <taxon>Mycobacteriales</taxon>
        <taxon>Mycobacteriaceae</taxon>
        <taxon>Mycobacterium</taxon>
        <taxon>Mycobacterium simiae complex</taxon>
    </lineage>
</organism>
<gene>
    <name evidence="2" type="ORF">HMPREF0591_1201</name>
</gene>
<dbReference type="RefSeq" id="WP_007170399.1">
    <property type="nucleotide sequence ID" value="NZ_GG770555.1"/>
</dbReference>
<evidence type="ECO:0000313" key="3">
    <source>
        <dbReference type="Proteomes" id="UP000003653"/>
    </source>
</evidence>
<keyword evidence="3" id="KW-1185">Reference proteome</keyword>
<sequence>MPACRAPTSGSARARRNTRGCKLVTLGNYGKYVKYDIDYHIDYHIDYDIDCDIADKAREPARKGHRIAERVGSDRASRRRLTT</sequence>
<evidence type="ECO:0000256" key="1">
    <source>
        <dbReference type="SAM" id="MobiDB-lite"/>
    </source>
</evidence>
<evidence type="ECO:0000313" key="2">
    <source>
        <dbReference type="EMBL" id="EFG78861.1"/>
    </source>
</evidence>
<dbReference type="Proteomes" id="UP000003653">
    <property type="component" value="Unassembled WGS sequence"/>
</dbReference>
<comment type="caution">
    <text evidence="2">The sequence shown here is derived from an EMBL/GenBank/DDBJ whole genome shotgun (WGS) entry which is preliminary data.</text>
</comment>
<dbReference type="EMBL" id="ADNV01000091">
    <property type="protein sequence ID" value="EFG78861.1"/>
    <property type="molecule type" value="Genomic_DNA"/>
</dbReference>
<dbReference type="AlphaFoldDB" id="D5P4V7"/>
<accession>D5P4V7</accession>
<feature type="compositionally biased region" description="Basic and acidic residues" evidence="1">
    <location>
        <begin position="62"/>
        <end position="76"/>
    </location>
</feature>
<feature type="region of interest" description="Disordered" evidence="1">
    <location>
        <begin position="62"/>
        <end position="83"/>
    </location>
</feature>
<protein>
    <submittedName>
        <fullName evidence="2">Uncharacterized protein</fullName>
    </submittedName>
</protein>
<proteinExistence type="predicted"/>
<name>D5P4V7_9MYCO</name>
<dbReference type="HOGENOM" id="CLU_2538967_0_0_11"/>